<proteinExistence type="inferred from homology"/>
<feature type="chain" id="PRO_5035266828" evidence="13">
    <location>
        <begin position="26"/>
        <end position="725"/>
    </location>
</feature>
<evidence type="ECO:0000256" key="13">
    <source>
        <dbReference type="SAM" id="SignalP"/>
    </source>
</evidence>
<evidence type="ECO:0000256" key="8">
    <source>
        <dbReference type="ARBA" id="ARBA00023136"/>
    </source>
</evidence>
<evidence type="ECO:0000313" key="17">
    <source>
        <dbReference type="Proteomes" id="UP000634004"/>
    </source>
</evidence>
<evidence type="ECO:0000256" key="6">
    <source>
        <dbReference type="ARBA" id="ARBA00023065"/>
    </source>
</evidence>
<dbReference type="PANTHER" id="PTHR30069:SF53">
    <property type="entry name" value="COLICIN I RECEPTOR-RELATED"/>
    <property type="match status" value="1"/>
</dbReference>
<feature type="signal peptide" evidence="13">
    <location>
        <begin position="1"/>
        <end position="25"/>
    </location>
</feature>
<dbReference type="GO" id="GO:0015344">
    <property type="term" value="F:siderophore uptake transmembrane transporter activity"/>
    <property type="evidence" value="ECO:0007669"/>
    <property type="project" value="TreeGrafter"/>
</dbReference>
<dbReference type="RefSeq" id="WP_233354154.1">
    <property type="nucleotide sequence ID" value="NZ_BMZH01000013.1"/>
</dbReference>
<dbReference type="InterPro" id="IPR000531">
    <property type="entry name" value="Beta-barrel_TonB"/>
</dbReference>
<dbReference type="Pfam" id="PF00593">
    <property type="entry name" value="TonB_dep_Rec_b-barrel"/>
    <property type="match status" value="1"/>
</dbReference>
<dbReference type="PROSITE" id="PS01156">
    <property type="entry name" value="TONB_DEPENDENT_REC_2"/>
    <property type="match status" value="1"/>
</dbReference>
<protein>
    <submittedName>
        <fullName evidence="16">Exogenous ferric siderophore receptor</fullName>
    </submittedName>
</protein>
<keyword evidence="17" id="KW-1185">Reference proteome</keyword>
<feature type="domain" description="TonB-dependent receptor-like beta-barrel" evidence="14">
    <location>
        <begin position="228"/>
        <end position="685"/>
    </location>
</feature>
<evidence type="ECO:0000256" key="7">
    <source>
        <dbReference type="ARBA" id="ARBA00023077"/>
    </source>
</evidence>
<reference evidence="16" key="2">
    <citation type="submission" date="2020-09" db="EMBL/GenBank/DDBJ databases">
        <authorList>
            <person name="Sun Q."/>
            <person name="Kim S."/>
        </authorList>
    </citation>
    <scope>NUCLEOTIDE SEQUENCE</scope>
    <source>
        <strain evidence="16">KCTC 32513</strain>
    </source>
</reference>
<evidence type="ECO:0000256" key="12">
    <source>
        <dbReference type="RuleBase" id="RU003357"/>
    </source>
</evidence>
<keyword evidence="6" id="KW-0406">Ion transport</keyword>
<dbReference type="PROSITE" id="PS52016">
    <property type="entry name" value="TONB_DEPENDENT_REC_3"/>
    <property type="match status" value="1"/>
</dbReference>
<dbReference type="InterPro" id="IPR037066">
    <property type="entry name" value="Plug_dom_sf"/>
</dbReference>
<gene>
    <name evidence="16" type="primary">bfrA</name>
    <name evidence="16" type="ORF">GCM10009069_26080</name>
</gene>
<evidence type="ECO:0000256" key="9">
    <source>
        <dbReference type="ARBA" id="ARBA00023237"/>
    </source>
</evidence>
<dbReference type="PANTHER" id="PTHR30069">
    <property type="entry name" value="TONB-DEPENDENT OUTER MEMBRANE RECEPTOR"/>
    <property type="match status" value="1"/>
</dbReference>
<evidence type="ECO:0000259" key="15">
    <source>
        <dbReference type="Pfam" id="PF07715"/>
    </source>
</evidence>
<sequence>MSSQSLPRILALTSCAACLSLPAFAVAQPSLIENEAQPETYIDPIDEIVVTAAGFEQNLSQAPASVTLIPRAELELMRVNSLAEALSSVPGVDIGDGVGKTGGAEISIRGMPSDYTLVLVDGRRQNAAGNVTPNGFGGTSSGFVPPVSAIERIEVVRGPMSTLYGSDAIGGVINIITRTATDRLRGEVGIDATIQGDSEFGNAYNSTLYLDGPVAGDLVTFAARGRYYHRDASDLTFVDTDGNEIEISKRGPSPVEAKVWSVGGRLNILPNDNHKIWVDVDLARQSYDNSDGQLGTLGTRGYAPELAFNRDQYVIAHTSNMLGGTVDSDITINTTETIGRVLPDDVAGTPRQQGDPRELKTSNTIFNSRYFRELGQHTFTIGGQFWHAEMKDGVAAQTFEHDQWAAFAEDLWQFTPNLSATAGIRYDNHSVFGDHVSPRGYLVWNATEALTLKGGVSKGFKTPRLEQIANGIVGFRGQGTIPFLGTPSLQPETSTTYEAGAYIRGAQGLQANVTVFYNQFNDKIASGPTTPNCAFDLTQADYDALSPSSDCLDYGYWPRAATNSQDINVDEAETRGVEASLRRNLSDDVDISVNYTYTESEQLSGPNVGEPLVNTPDHQLNARLSWQVNDRLSSWLRGEYSSPRYRGAGEAQEQLGDYKSYALVHLGGAYDVSDTITFSATIYNLLDDNFVEYVPYTSRGSEAYSNRYAINQEPRRLWMSMNASF</sequence>
<keyword evidence="8 10" id="KW-0472">Membrane</keyword>
<dbReference type="GO" id="GO:0009279">
    <property type="term" value="C:cell outer membrane"/>
    <property type="evidence" value="ECO:0007669"/>
    <property type="project" value="UniProtKB-SubCell"/>
</dbReference>
<dbReference type="EMBL" id="BMZH01000013">
    <property type="protein sequence ID" value="GHB02080.1"/>
    <property type="molecule type" value="Genomic_DNA"/>
</dbReference>
<reference evidence="16" key="1">
    <citation type="journal article" date="2014" name="Int. J. Syst. Evol. Microbiol.">
        <title>Complete genome sequence of Corynebacterium casei LMG S-19264T (=DSM 44701T), isolated from a smear-ripened cheese.</title>
        <authorList>
            <consortium name="US DOE Joint Genome Institute (JGI-PGF)"/>
            <person name="Walter F."/>
            <person name="Albersmeier A."/>
            <person name="Kalinowski J."/>
            <person name="Ruckert C."/>
        </authorList>
    </citation>
    <scope>NUCLEOTIDE SEQUENCE</scope>
    <source>
        <strain evidence="16">KCTC 32513</strain>
    </source>
</reference>
<dbReference type="Gene3D" id="2.170.130.10">
    <property type="entry name" value="TonB-dependent receptor, plug domain"/>
    <property type="match status" value="1"/>
</dbReference>
<keyword evidence="9 10" id="KW-0998">Cell outer membrane</keyword>
<evidence type="ECO:0000256" key="10">
    <source>
        <dbReference type="PROSITE-ProRule" id="PRU01360"/>
    </source>
</evidence>
<evidence type="ECO:0000256" key="11">
    <source>
        <dbReference type="PROSITE-ProRule" id="PRU10144"/>
    </source>
</evidence>
<dbReference type="InterPro" id="IPR010917">
    <property type="entry name" value="TonB_rcpt_CS"/>
</dbReference>
<name>A0A8J3G3G5_9PROT</name>
<feature type="short sequence motif" description="TonB C-terminal box" evidence="11">
    <location>
        <begin position="708"/>
        <end position="725"/>
    </location>
</feature>
<comment type="subcellular location">
    <subcellularLocation>
        <location evidence="1 10">Cell outer membrane</location>
        <topology evidence="1 10">Multi-pass membrane protein</topology>
    </subcellularLocation>
</comment>
<evidence type="ECO:0000256" key="5">
    <source>
        <dbReference type="ARBA" id="ARBA00022729"/>
    </source>
</evidence>
<keyword evidence="5 13" id="KW-0732">Signal</keyword>
<keyword evidence="2 10" id="KW-0813">Transport</keyword>
<evidence type="ECO:0000256" key="2">
    <source>
        <dbReference type="ARBA" id="ARBA00022448"/>
    </source>
</evidence>
<evidence type="ECO:0000259" key="14">
    <source>
        <dbReference type="Pfam" id="PF00593"/>
    </source>
</evidence>
<evidence type="ECO:0000256" key="3">
    <source>
        <dbReference type="ARBA" id="ARBA00022452"/>
    </source>
</evidence>
<dbReference type="GO" id="GO:0044718">
    <property type="term" value="P:siderophore transmembrane transport"/>
    <property type="evidence" value="ECO:0007669"/>
    <property type="project" value="TreeGrafter"/>
</dbReference>
<dbReference type="AlphaFoldDB" id="A0A8J3G3G5"/>
<keyword evidence="4 10" id="KW-0812">Transmembrane</keyword>
<dbReference type="InterPro" id="IPR039426">
    <property type="entry name" value="TonB-dep_rcpt-like"/>
</dbReference>
<dbReference type="CDD" id="cd01347">
    <property type="entry name" value="ligand_gated_channel"/>
    <property type="match status" value="1"/>
</dbReference>
<feature type="domain" description="TonB-dependent receptor plug" evidence="15">
    <location>
        <begin position="59"/>
        <end position="172"/>
    </location>
</feature>
<keyword evidence="16" id="KW-0675">Receptor</keyword>
<organism evidence="16 17">
    <name type="scientific">Algimonas arctica</name>
    <dbReference type="NCBI Taxonomy" id="1479486"/>
    <lineage>
        <taxon>Bacteria</taxon>
        <taxon>Pseudomonadati</taxon>
        <taxon>Pseudomonadota</taxon>
        <taxon>Alphaproteobacteria</taxon>
        <taxon>Maricaulales</taxon>
        <taxon>Robiginitomaculaceae</taxon>
        <taxon>Algimonas</taxon>
    </lineage>
</organism>
<dbReference type="Proteomes" id="UP000634004">
    <property type="component" value="Unassembled WGS sequence"/>
</dbReference>
<keyword evidence="7 12" id="KW-0798">TonB box</keyword>
<evidence type="ECO:0000256" key="1">
    <source>
        <dbReference type="ARBA" id="ARBA00004571"/>
    </source>
</evidence>
<dbReference type="InterPro" id="IPR036942">
    <property type="entry name" value="Beta-barrel_TonB_sf"/>
</dbReference>
<dbReference type="InterPro" id="IPR012910">
    <property type="entry name" value="Plug_dom"/>
</dbReference>
<comment type="similarity">
    <text evidence="10 12">Belongs to the TonB-dependent receptor family.</text>
</comment>
<evidence type="ECO:0000256" key="4">
    <source>
        <dbReference type="ARBA" id="ARBA00022692"/>
    </source>
</evidence>
<dbReference type="Pfam" id="PF07715">
    <property type="entry name" value="Plug"/>
    <property type="match status" value="1"/>
</dbReference>
<dbReference type="SUPFAM" id="SSF56935">
    <property type="entry name" value="Porins"/>
    <property type="match status" value="1"/>
</dbReference>
<comment type="caution">
    <text evidence="16">The sequence shown here is derived from an EMBL/GenBank/DDBJ whole genome shotgun (WGS) entry which is preliminary data.</text>
</comment>
<dbReference type="Gene3D" id="2.40.170.20">
    <property type="entry name" value="TonB-dependent receptor, beta-barrel domain"/>
    <property type="match status" value="1"/>
</dbReference>
<evidence type="ECO:0000313" key="16">
    <source>
        <dbReference type="EMBL" id="GHB02080.1"/>
    </source>
</evidence>
<keyword evidence="3 10" id="KW-1134">Transmembrane beta strand</keyword>
<accession>A0A8J3G3G5</accession>